<keyword evidence="2" id="KW-0378">Hydrolase</keyword>
<dbReference type="PANTHER" id="PTHR14389:SF3">
    <property type="entry name" value="PROTEIN FAM111A-LIKE"/>
    <property type="match status" value="1"/>
</dbReference>
<dbReference type="AlphaFoldDB" id="A0A919NPF6"/>
<dbReference type="InterPro" id="IPR045432">
    <property type="entry name" value="EAD5"/>
</dbReference>
<evidence type="ECO:0000313" key="3">
    <source>
        <dbReference type="Proteomes" id="UP000623608"/>
    </source>
</evidence>
<dbReference type="SUPFAM" id="SSF50494">
    <property type="entry name" value="Trypsin-like serine proteases"/>
    <property type="match status" value="1"/>
</dbReference>
<name>A0A919NPF6_9ACTN</name>
<evidence type="ECO:0000313" key="2">
    <source>
        <dbReference type="EMBL" id="GIF22615.1"/>
    </source>
</evidence>
<feature type="domain" description="Effector-associated" evidence="1">
    <location>
        <begin position="3"/>
        <end position="134"/>
    </location>
</feature>
<dbReference type="InterPro" id="IPR009003">
    <property type="entry name" value="Peptidase_S1_PA"/>
</dbReference>
<accession>A0A919NPF6</accession>
<sequence>MSYLAPPEFADVRTAILTVLGYDPATRAALLTGLPPSLRGLLPGGTAAPLIGLTLDLDQLNGIDRLTDGTVPLKLFLTNAVNLAGTMAEADVLRLALAEVETSASGAPRIPVADLPEIQEAIVLRDDMLPRGFFDGALTAAGGVAKLQIPRHQDGQQVLRSGQPVRFLGTGWVVAPDLLMTNHHVINARSEGEPAAGEADLRLQAGAAVVRFDYVHEDVEGVTVPVSELVGWDATLDYALLRLAPGSGRPPLTPAAGPLAPVRPDDATAVNVIQHPDGRPQLFAIRNNLLIKAAPAELQYLSDTMGGSSGSPVLDDRWRVVGLHRGSTFASGMRFQGRNVAYVNVGTPLPAILADIRQRYAAQVPELSA</sequence>
<dbReference type="Pfam" id="PF13365">
    <property type="entry name" value="Trypsin_2"/>
    <property type="match status" value="1"/>
</dbReference>
<dbReference type="RefSeq" id="WP_203810226.1">
    <property type="nucleotide sequence ID" value="NZ_BOMY01000034.1"/>
</dbReference>
<evidence type="ECO:0000259" key="1">
    <source>
        <dbReference type="Pfam" id="PF19957"/>
    </source>
</evidence>
<gene>
    <name evidence="2" type="ORF">Ate02nite_53450</name>
</gene>
<protein>
    <submittedName>
        <fullName evidence="2">Serine protease</fullName>
    </submittedName>
</protein>
<reference evidence="2" key="1">
    <citation type="submission" date="2021-01" db="EMBL/GenBank/DDBJ databases">
        <title>Whole genome shotgun sequence of Actinoplanes tereljensis NBRC 105297.</title>
        <authorList>
            <person name="Komaki H."/>
            <person name="Tamura T."/>
        </authorList>
    </citation>
    <scope>NUCLEOTIDE SEQUENCE</scope>
    <source>
        <strain evidence="2">NBRC 105297</strain>
    </source>
</reference>
<keyword evidence="3" id="KW-1185">Reference proteome</keyword>
<dbReference type="Proteomes" id="UP000623608">
    <property type="component" value="Unassembled WGS sequence"/>
</dbReference>
<keyword evidence="2" id="KW-0645">Protease</keyword>
<dbReference type="Pfam" id="PF19957">
    <property type="entry name" value="EAD5"/>
    <property type="match status" value="1"/>
</dbReference>
<organism evidence="2 3">
    <name type="scientific">Paractinoplanes tereljensis</name>
    <dbReference type="NCBI Taxonomy" id="571912"/>
    <lineage>
        <taxon>Bacteria</taxon>
        <taxon>Bacillati</taxon>
        <taxon>Actinomycetota</taxon>
        <taxon>Actinomycetes</taxon>
        <taxon>Micromonosporales</taxon>
        <taxon>Micromonosporaceae</taxon>
        <taxon>Paractinoplanes</taxon>
    </lineage>
</organism>
<dbReference type="Gene3D" id="2.40.10.10">
    <property type="entry name" value="Trypsin-like serine proteases"/>
    <property type="match status" value="2"/>
</dbReference>
<dbReference type="GO" id="GO:0008233">
    <property type="term" value="F:peptidase activity"/>
    <property type="evidence" value="ECO:0007669"/>
    <property type="project" value="UniProtKB-KW"/>
</dbReference>
<dbReference type="GO" id="GO:0006508">
    <property type="term" value="P:proteolysis"/>
    <property type="evidence" value="ECO:0007669"/>
    <property type="project" value="UniProtKB-KW"/>
</dbReference>
<dbReference type="PANTHER" id="PTHR14389">
    <property type="entry name" value="SI:CH1073-475A24.1"/>
    <property type="match status" value="1"/>
</dbReference>
<dbReference type="InterPro" id="IPR043504">
    <property type="entry name" value="Peptidase_S1_PA_chymotrypsin"/>
</dbReference>
<comment type="caution">
    <text evidence="2">The sequence shown here is derived from an EMBL/GenBank/DDBJ whole genome shotgun (WGS) entry which is preliminary data.</text>
</comment>
<proteinExistence type="predicted"/>
<dbReference type="EMBL" id="BOMY01000034">
    <property type="protein sequence ID" value="GIF22615.1"/>
    <property type="molecule type" value="Genomic_DNA"/>
</dbReference>